<evidence type="ECO:0000313" key="1">
    <source>
        <dbReference type="EMBL" id="KAL3700753.1"/>
    </source>
</evidence>
<sequence>MFPAVTESLPSWHDHWLIQQEAGVAQECFLRPRPPLPSATREVEDAYYCKECTQQEIEMGVRRSSILETWSTQQKYHQRRTMAYWVHYFNEQLFIDPVTCARPIEHGPRAKVHPDGPQKVSRR</sequence>
<name>A0ABD3IAQ2_9MARC</name>
<proteinExistence type="predicted"/>
<accession>A0ABD3IAQ2</accession>
<comment type="caution">
    <text evidence="1">The sequence shown here is derived from an EMBL/GenBank/DDBJ whole genome shotgun (WGS) entry which is preliminary data.</text>
</comment>
<keyword evidence="2" id="KW-1185">Reference proteome</keyword>
<gene>
    <name evidence="1" type="ORF">R1sor_018775</name>
</gene>
<dbReference type="Proteomes" id="UP001633002">
    <property type="component" value="Unassembled WGS sequence"/>
</dbReference>
<dbReference type="AlphaFoldDB" id="A0ABD3IAQ2"/>
<protein>
    <submittedName>
        <fullName evidence="1">Uncharacterized protein</fullName>
    </submittedName>
</protein>
<reference evidence="1 2" key="1">
    <citation type="submission" date="2024-09" db="EMBL/GenBank/DDBJ databases">
        <title>Chromosome-scale assembly of Riccia sorocarpa.</title>
        <authorList>
            <person name="Paukszto L."/>
        </authorList>
    </citation>
    <scope>NUCLEOTIDE SEQUENCE [LARGE SCALE GENOMIC DNA]</scope>
    <source>
        <strain evidence="1">LP-2024</strain>
        <tissue evidence="1">Aerial parts of the thallus</tissue>
    </source>
</reference>
<dbReference type="EMBL" id="JBJQOH010000001">
    <property type="protein sequence ID" value="KAL3700753.1"/>
    <property type="molecule type" value="Genomic_DNA"/>
</dbReference>
<evidence type="ECO:0000313" key="2">
    <source>
        <dbReference type="Proteomes" id="UP001633002"/>
    </source>
</evidence>
<organism evidence="1 2">
    <name type="scientific">Riccia sorocarpa</name>
    <dbReference type="NCBI Taxonomy" id="122646"/>
    <lineage>
        <taxon>Eukaryota</taxon>
        <taxon>Viridiplantae</taxon>
        <taxon>Streptophyta</taxon>
        <taxon>Embryophyta</taxon>
        <taxon>Marchantiophyta</taxon>
        <taxon>Marchantiopsida</taxon>
        <taxon>Marchantiidae</taxon>
        <taxon>Marchantiales</taxon>
        <taxon>Ricciaceae</taxon>
        <taxon>Riccia</taxon>
    </lineage>
</organism>